<sequence>MRIKVLVLYFVFLRTLLGMHFCACFFTCMFVHVHLSGLVMRIKVLVLYFVFLRTLLGMHFCACFFTCMFVHVHLSGECFCARFLMRIRVLEL</sequence>
<keyword evidence="1" id="KW-1133">Transmembrane helix</keyword>
<name>A0A022QHD3_ERYGU</name>
<organism evidence="2 3">
    <name type="scientific">Erythranthe guttata</name>
    <name type="common">Yellow monkey flower</name>
    <name type="synonym">Mimulus guttatus</name>
    <dbReference type="NCBI Taxonomy" id="4155"/>
    <lineage>
        <taxon>Eukaryota</taxon>
        <taxon>Viridiplantae</taxon>
        <taxon>Streptophyta</taxon>
        <taxon>Embryophyta</taxon>
        <taxon>Tracheophyta</taxon>
        <taxon>Spermatophyta</taxon>
        <taxon>Magnoliopsida</taxon>
        <taxon>eudicotyledons</taxon>
        <taxon>Gunneridae</taxon>
        <taxon>Pentapetalae</taxon>
        <taxon>asterids</taxon>
        <taxon>lamiids</taxon>
        <taxon>Lamiales</taxon>
        <taxon>Phrymaceae</taxon>
        <taxon>Erythranthe</taxon>
    </lineage>
</organism>
<evidence type="ECO:0000256" key="1">
    <source>
        <dbReference type="SAM" id="Phobius"/>
    </source>
</evidence>
<evidence type="ECO:0000313" key="2">
    <source>
        <dbReference type="EMBL" id="EYU26964.1"/>
    </source>
</evidence>
<protein>
    <submittedName>
        <fullName evidence="2">Uncharacterized protein</fullName>
    </submittedName>
</protein>
<dbReference type="EMBL" id="KI631545">
    <property type="protein sequence ID" value="EYU26964.1"/>
    <property type="molecule type" value="Genomic_DNA"/>
</dbReference>
<keyword evidence="1" id="KW-0472">Membrane</keyword>
<keyword evidence="3" id="KW-1185">Reference proteome</keyword>
<dbReference type="Proteomes" id="UP000030748">
    <property type="component" value="Unassembled WGS sequence"/>
</dbReference>
<reference evidence="2 3" key="1">
    <citation type="journal article" date="2013" name="Proc. Natl. Acad. Sci. U.S.A.">
        <title>Fine-scale variation in meiotic recombination in Mimulus inferred from population shotgun sequencing.</title>
        <authorList>
            <person name="Hellsten U."/>
            <person name="Wright K.M."/>
            <person name="Jenkins J."/>
            <person name="Shu S."/>
            <person name="Yuan Y."/>
            <person name="Wessler S.R."/>
            <person name="Schmutz J."/>
            <person name="Willis J.H."/>
            <person name="Rokhsar D.S."/>
        </authorList>
    </citation>
    <scope>NUCLEOTIDE SEQUENCE [LARGE SCALE GENOMIC DNA]</scope>
    <source>
        <strain evidence="3">cv. DUN x IM62</strain>
    </source>
</reference>
<keyword evidence="1" id="KW-0812">Transmembrane</keyword>
<proteinExistence type="predicted"/>
<accession>A0A022QHD3</accession>
<dbReference type="AlphaFoldDB" id="A0A022QHD3"/>
<gene>
    <name evidence="2" type="ORF">MIMGU_mgv11b015320mg</name>
</gene>
<feature type="transmembrane region" description="Helical" evidence="1">
    <location>
        <begin position="6"/>
        <end position="33"/>
    </location>
</feature>
<feature type="transmembrane region" description="Helical" evidence="1">
    <location>
        <begin position="45"/>
        <end position="72"/>
    </location>
</feature>
<evidence type="ECO:0000313" key="3">
    <source>
        <dbReference type="Proteomes" id="UP000030748"/>
    </source>
</evidence>